<evidence type="ECO:0000313" key="2">
    <source>
        <dbReference type="Proteomes" id="UP000233535"/>
    </source>
</evidence>
<dbReference type="OrthoDB" id="1118231at2"/>
<reference evidence="1 2" key="1">
    <citation type="journal article" date="2017" name="Front. Microbiol.">
        <title>Labilibaculum manganireducens gen. nov., sp. nov. and Labilibaculum filiforme sp. nov., Novel Bacteroidetes Isolated from Subsurface Sediments of the Baltic Sea.</title>
        <authorList>
            <person name="Vandieken V."/>
            <person name="Marshall I.P."/>
            <person name="Niemann H."/>
            <person name="Engelen B."/>
            <person name="Cypionka H."/>
        </authorList>
    </citation>
    <scope>NUCLEOTIDE SEQUENCE [LARGE SCALE GENOMIC DNA]</scope>
    <source>
        <strain evidence="1 2">59.16B</strain>
    </source>
</reference>
<gene>
    <name evidence="1" type="ORF">BZG02_14545</name>
</gene>
<proteinExistence type="predicted"/>
<comment type="caution">
    <text evidence="1">The sequence shown here is derived from an EMBL/GenBank/DDBJ whole genome shotgun (WGS) entry which is preliminary data.</text>
</comment>
<evidence type="ECO:0008006" key="3">
    <source>
        <dbReference type="Google" id="ProtNLM"/>
    </source>
</evidence>
<keyword evidence="2" id="KW-1185">Reference proteome</keyword>
<accession>A0A2N3HUY6</accession>
<dbReference type="RefSeq" id="WP_101262180.1">
    <property type="nucleotide sequence ID" value="NZ_MVDD01000011.1"/>
</dbReference>
<dbReference type="AlphaFoldDB" id="A0A2N3HUY6"/>
<sequence>MNIFKQILLAFLTVVCLVSCDKEDTDEKSEILDRVSINAKWVVEGTSEFKSFEFNESGNYIVIKESTTKSSENNSILFGTYEYDDDKTLILSDLGTIIISDFGTDNITFVVNGTSGDITLNANKQKEMDRSEQTDLFCRTWKMSSLNGVDVAGTDLEMTVVFSRSGTYFVKYVKPVNGIIGGLAKWSWLNTKKTEFVYSWELSIGNEDEGTVEIIEVTSDMLKVLEVFEDGEEELSILVPVAN</sequence>
<dbReference type="Proteomes" id="UP000233535">
    <property type="component" value="Unassembled WGS sequence"/>
</dbReference>
<name>A0A2N3HUY6_9BACT</name>
<evidence type="ECO:0000313" key="1">
    <source>
        <dbReference type="EMBL" id="PKQ61841.1"/>
    </source>
</evidence>
<protein>
    <recommendedName>
        <fullName evidence="3">Lipocalin-like domain-containing protein</fullName>
    </recommendedName>
</protein>
<dbReference type="EMBL" id="MVDD01000011">
    <property type="protein sequence ID" value="PKQ61841.1"/>
    <property type="molecule type" value="Genomic_DNA"/>
</dbReference>
<organism evidence="1 2">
    <name type="scientific">Labilibaculum filiforme</name>
    <dbReference type="NCBI Taxonomy" id="1940526"/>
    <lineage>
        <taxon>Bacteria</taxon>
        <taxon>Pseudomonadati</taxon>
        <taxon>Bacteroidota</taxon>
        <taxon>Bacteroidia</taxon>
        <taxon>Marinilabiliales</taxon>
        <taxon>Marinifilaceae</taxon>
        <taxon>Labilibaculum</taxon>
    </lineage>
</organism>